<dbReference type="Gene3D" id="3.40.50.410">
    <property type="entry name" value="von Willebrand factor, type A domain"/>
    <property type="match status" value="1"/>
</dbReference>
<dbReference type="SUPFAM" id="SSF53300">
    <property type="entry name" value="vWA-like"/>
    <property type="match status" value="1"/>
</dbReference>
<keyword evidence="1" id="KW-0479">Metal-binding</keyword>
<sequence>MFQINSLFRVTDMNKLIYTIVALMALLQTAQAEDIELYVKHNVSTREQPRVLMLFDTSGSMAWDSQNGKACYERYSYRVWNGWYYETRYGYRETECFNGSNCYQANQYNQAVQGCADSRLKVAQNAMRSLVSDNDDIRFGLSRLYSSSGGYILNGIGSSRSDIVDKINALPANGSTPLSETLWELYNYLKGGSVYWGTNGGNDRDKGIERGSNYISAFTPVRGEEERCDTSINLILMTDGDPTSDTDSNTSIVNEYYSVYGAYPNYFDINEGSGVTKNYLPALAKTMRGTSQVKVDLYPSTPDEHDFARVFTIGFGNGMSSTGKELLAETAKEGGGQYLHANTANELSDVLKTTITNIRNVSASFSSPTVSANAEDQTQTGDALYYTQFKPETHTRWRGNLKKLKFVGTEIVGQELTKAINDKGAIDSNITTYWSQAESKDGNNIEKGGVNYALENQVTRKVLSDFGGGDLVDFTYNNAESAYGNLTKLATAMELSGASKSEIQSIFNWAIGQDVDDDDGDGLRSERRPDIFADPLHSKPATVDYGNGDIRVLIGTNAGMLHMFKDQGNSVTESWAFIPGSLLPILNPVKTRKAETKLYGLDGPITVYFHDVNKNRKVEAGDKVWAFVGMRRGGNKYYGFDITNPDSPKLLWGGPISGDSNKFKNLGQTWSKPVVTFIEKQKDRPVLVFAAGYNTNKDNVSRSDDNDKGVGVYMVDIMSNNADIVWSLTGDAFKGKHSIVAEPTLTDSDYDGYIDRIYLADTAGSIWRIDIPGPNPSDSTEPWTHFELARLGSSFADEDRRFFYRPNIARTFYSKVTETRYNGNLIKERRDTPFDAIVIGSGNRSKPTDSSVTDYLFMIRDIHTKTQSFVNDIPDPILISDLMEMKSDPFGNAVDDIDDFVELEVELAKFNGWKYQLSGGEKSLSGATVIGGVAYFTSFTPADQTTQQCTLTGGKGQLYMFHLHYGTGKTYVTSQDLPDTPTLVVRKDENGKRVPYIAGPGIIADDSNPFVPPGIPGEPVPVVGDDDKVIIFKNKTSGIRTRQLYIYKREDSDEKK</sequence>
<gene>
    <name evidence="4" type="ORF">CWB74_16705</name>
</gene>
<dbReference type="EMBL" id="PNEL01000045">
    <property type="protein sequence ID" value="TMN74993.1"/>
    <property type="molecule type" value="Genomic_DNA"/>
</dbReference>
<reference evidence="4 5" key="1">
    <citation type="submission" date="2017-12" db="EMBL/GenBank/DDBJ databases">
        <authorList>
            <person name="Paulsen S."/>
            <person name="Gram L.K."/>
        </authorList>
    </citation>
    <scope>NUCLEOTIDE SEQUENCE [LARGE SCALE GENOMIC DNA]</scope>
    <source>
        <strain evidence="4 5">S1607</strain>
    </source>
</reference>
<dbReference type="Proteomes" id="UP000305423">
    <property type="component" value="Unassembled WGS sequence"/>
</dbReference>
<dbReference type="AlphaFoldDB" id="A0AAQ2ERB2"/>
<name>A0AAQ2ERB2_PSEO7</name>
<evidence type="ECO:0000256" key="1">
    <source>
        <dbReference type="ARBA" id="ARBA00022723"/>
    </source>
</evidence>
<proteinExistence type="predicted"/>
<organism evidence="4 5">
    <name type="scientific">Pseudoalteromonas piscicida</name>
    <dbReference type="NCBI Taxonomy" id="43662"/>
    <lineage>
        <taxon>Bacteria</taxon>
        <taxon>Pseudomonadati</taxon>
        <taxon>Pseudomonadota</taxon>
        <taxon>Gammaproteobacteria</taxon>
        <taxon>Alteromonadales</taxon>
        <taxon>Pseudoalteromonadaceae</taxon>
        <taxon>Pseudoalteromonas</taxon>
    </lineage>
</organism>
<dbReference type="InterPro" id="IPR036465">
    <property type="entry name" value="vWFA_dom_sf"/>
</dbReference>
<accession>A0AAQ2ERB2</accession>
<feature type="domain" description="PilY1 beta-propeller" evidence="3">
    <location>
        <begin position="550"/>
        <end position="775"/>
    </location>
</feature>
<comment type="caution">
    <text evidence="4">The sequence shown here is derived from an EMBL/GenBank/DDBJ whole genome shotgun (WGS) entry which is preliminary data.</text>
</comment>
<keyword evidence="2" id="KW-0106">Calcium</keyword>
<dbReference type="Pfam" id="PF05567">
    <property type="entry name" value="T4P_PilY1"/>
    <property type="match status" value="1"/>
</dbReference>
<evidence type="ECO:0000313" key="4">
    <source>
        <dbReference type="EMBL" id="TMN74993.1"/>
    </source>
</evidence>
<evidence type="ECO:0000259" key="3">
    <source>
        <dbReference type="Pfam" id="PF05567"/>
    </source>
</evidence>
<reference evidence="5" key="2">
    <citation type="submission" date="2019-06" db="EMBL/GenBank/DDBJ databases">
        <title>Co-occurence of chitin degradation, pigmentation and bioactivity in marine Pseudoalteromonas.</title>
        <authorList>
            <person name="Sonnenschein E.C."/>
            <person name="Bech P.K."/>
        </authorList>
    </citation>
    <scope>NUCLEOTIDE SEQUENCE [LARGE SCALE GENOMIC DNA]</scope>
    <source>
        <strain evidence="5">S1607</strain>
    </source>
</reference>
<dbReference type="InterPro" id="IPR008707">
    <property type="entry name" value="B-propeller_PilY1"/>
</dbReference>
<evidence type="ECO:0000313" key="5">
    <source>
        <dbReference type="Proteomes" id="UP000305423"/>
    </source>
</evidence>
<dbReference type="GO" id="GO:0046872">
    <property type="term" value="F:metal ion binding"/>
    <property type="evidence" value="ECO:0007669"/>
    <property type="project" value="UniProtKB-KW"/>
</dbReference>
<protein>
    <submittedName>
        <fullName evidence="4">Pilus assembly protein</fullName>
    </submittedName>
</protein>
<evidence type="ECO:0000256" key="2">
    <source>
        <dbReference type="ARBA" id="ARBA00022837"/>
    </source>
</evidence>